<organism evidence="2 3">
    <name type="scientific">Trichonephila clavipes</name>
    <name type="common">Golden silk orbweaver</name>
    <name type="synonym">Nephila clavipes</name>
    <dbReference type="NCBI Taxonomy" id="2585209"/>
    <lineage>
        <taxon>Eukaryota</taxon>
        <taxon>Metazoa</taxon>
        <taxon>Ecdysozoa</taxon>
        <taxon>Arthropoda</taxon>
        <taxon>Chelicerata</taxon>
        <taxon>Arachnida</taxon>
        <taxon>Araneae</taxon>
        <taxon>Araneomorphae</taxon>
        <taxon>Entelegynae</taxon>
        <taxon>Araneoidea</taxon>
        <taxon>Nephilidae</taxon>
        <taxon>Trichonephila</taxon>
    </lineage>
</organism>
<feature type="compositionally biased region" description="Basic and acidic residues" evidence="1">
    <location>
        <begin position="64"/>
        <end position="78"/>
    </location>
</feature>
<evidence type="ECO:0000256" key="1">
    <source>
        <dbReference type="SAM" id="MobiDB-lite"/>
    </source>
</evidence>
<evidence type="ECO:0000313" key="2">
    <source>
        <dbReference type="EMBL" id="GFY28336.1"/>
    </source>
</evidence>
<feature type="region of interest" description="Disordered" evidence="1">
    <location>
        <begin position="50"/>
        <end position="78"/>
    </location>
</feature>
<dbReference type="Proteomes" id="UP000887159">
    <property type="component" value="Unassembled WGS sequence"/>
</dbReference>
<keyword evidence="3" id="KW-1185">Reference proteome</keyword>
<accession>A0A8X7BDZ8</accession>
<dbReference type="AlphaFoldDB" id="A0A8X7BDZ8"/>
<sequence>MAYPIPDGTHYILLMVQKTVFGLDILPQLIDNGFNLGDFRKMKRYDQKAYKLPPPTPAHVPAETNKRPLERDPGPSSI</sequence>
<comment type="caution">
    <text evidence="2">The sequence shown here is derived from an EMBL/GenBank/DDBJ whole genome shotgun (WGS) entry which is preliminary data.</text>
</comment>
<evidence type="ECO:0000313" key="3">
    <source>
        <dbReference type="Proteomes" id="UP000887159"/>
    </source>
</evidence>
<protein>
    <submittedName>
        <fullName evidence="2">Uncharacterized protein</fullName>
    </submittedName>
</protein>
<dbReference type="EMBL" id="BMAU01021383">
    <property type="protein sequence ID" value="GFY28336.1"/>
    <property type="molecule type" value="Genomic_DNA"/>
</dbReference>
<reference evidence="2" key="1">
    <citation type="submission" date="2020-08" db="EMBL/GenBank/DDBJ databases">
        <title>Multicomponent nature underlies the extraordinary mechanical properties of spider dragline silk.</title>
        <authorList>
            <person name="Kono N."/>
            <person name="Nakamura H."/>
            <person name="Mori M."/>
            <person name="Yoshida Y."/>
            <person name="Ohtoshi R."/>
            <person name="Malay A.D."/>
            <person name="Moran D.A.P."/>
            <person name="Tomita M."/>
            <person name="Numata K."/>
            <person name="Arakawa K."/>
        </authorList>
    </citation>
    <scope>NUCLEOTIDE SEQUENCE</scope>
</reference>
<name>A0A8X7BDZ8_TRICX</name>
<proteinExistence type="predicted"/>
<gene>
    <name evidence="2" type="primary">NCL1_54228</name>
    <name evidence="2" type="ORF">TNCV_4396681</name>
</gene>